<name>A0A1H3H9L4_9GAMM</name>
<proteinExistence type="predicted"/>
<dbReference type="InterPro" id="IPR004509">
    <property type="entry name" value="Competence_ComEA_HhH"/>
</dbReference>
<dbReference type="Pfam" id="PF12836">
    <property type="entry name" value="HHH_3"/>
    <property type="match status" value="1"/>
</dbReference>
<dbReference type="AlphaFoldDB" id="A0A1H3H9L4"/>
<keyword evidence="1" id="KW-0732">Signal</keyword>
<dbReference type="RefSeq" id="WP_092572134.1">
    <property type="nucleotide sequence ID" value="NZ_BMXH01000012.1"/>
</dbReference>
<evidence type="ECO:0000256" key="1">
    <source>
        <dbReference type="SAM" id="SignalP"/>
    </source>
</evidence>
<dbReference type="GO" id="GO:0015628">
    <property type="term" value="P:protein secretion by the type II secretion system"/>
    <property type="evidence" value="ECO:0007669"/>
    <property type="project" value="TreeGrafter"/>
</dbReference>
<dbReference type="SUPFAM" id="SSF47781">
    <property type="entry name" value="RuvA domain 2-like"/>
    <property type="match status" value="1"/>
</dbReference>
<organism evidence="2 3">
    <name type="scientific">Aidingimonas halophila</name>
    <dbReference type="NCBI Taxonomy" id="574349"/>
    <lineage>
        <taxon>Bacteria</taxon>
        <taxon>Pseudomonadati</taxon>
        <taxon>Pseudomonadota</taxon>
        <taxon>Gammaproteobacteria</taxon>
        <taxon>Oceanospirillales</taxon>
        <taxon>Halomonadaceae</taxon>
        <taxon>Aidingimonas</taxon>
    </lineage>
</organism>
<dbReference type="Gene3D" id="1.10.150.280">
    <property type="entry name" value="AF1531-like domain"/>
    <property type="match status" value="1"/>
</dbReference>
<protein>
    <submittedName>
        <fullName evidence="2">Competence protein ComEA</fullName>
    </submittedName>
</protein>
<dbReference type="PANTHER" id="PTHR21180:SF32">
    <property type="entry name" value="ENDONUCLEASE_EXONUCLEASE_PHOSPHATASE FAMILY DOMAIN-CONTAINING PROTEIN 1"/>
    <property type="match status" value="1"/>
</dbReference>
<dbReference type="STRING" id="574349.SAMN05443545_11138"/>
<accession>A0A1H3H9L4</accession>
<feature type="signal peptide" evidence="1">
    <location>
        <begin position="1"/>
        <end position="22"/>
    </location>
</feature>
<evidence type="ECO:0000313" key="3">
    <source>
        <dbReference type="Proteomes" id="UP000198500"/>
    </source>
</evidence>
<reference evidence="2 3" key="1">
    <citation type="submission" date="2016-10" db="EMBL/GenBank/DDBJ databases">
        <authorList>
            <person name="de Groot N.N."/>
        </authorList>
    </citation>
    <scope>NUCLEOTIDE SEQUENCE [LARGE SCALE GENOMIC DNA]</scope>
    <source>
        <strain evidence="2 3">DSM 19219</strain>
    </source>
</reference>
<feature type="chain" id="PRO_5011569933" evidence="1">
    <location>
        <begin position="23"/>
        <end position="86"/>
    </location>
</feature>
<dbReference type="PANTHER" id="PTHR21180">
    <property type="entry name" value="ENDONUCLEASE/EXONUCLEASE/PHOSPHATASE FAMILY DOMAIN-CONTAINING PROTEIN 1"/>
    <property type="match status" value="1"/>
</dbReference>
<dbReference type="EMBL" id="FNNI01000011">
    <property type="protein sequence ID" value="SDY11319.1"/>
    <property type="molecule type" value="Genomic_DNA"/>
</dbReference>
<keyword evidence="3" id="KW-1185">Reference proteome</keyword>
<gene>
    <name evidence="2" type="ORF">SAMN05443545_11138</name>
</gene>
<dbReference type="InterPro" id="IPR010994">
    <property type="entry name" value="RuvA_2-like"/>
</dbReference>
<dbReference type="InterPro" id="IPR051675">
    <property type="entry name" value="Endo/Exo/Phosphatase_dom_1"/>
</dbReference>
<dbReference type="GO" id="GO:0015627">
    <property type="term" value="C:type II protein secretion system complex"/>
    <property type="evidence" value="ECO:0007669"/>
    <property type="project" value="TreeGrafter"/>
</dbReference>
<sequence>MKNVFTTLTFALTLGLTSLAFAQDKINVNTADAETLAELPGIGIVKAEAIVEDREENGDFSDASDITRVKGIGDATVDDLSDQVEF</sequence>
<evidence type="ECO:0000313" key="2">
    <source>
        <dbReference type="EMBL" id="SDY11319.1"/>
    </source>
</evidence>
<dbReference type="OrthoDB" id="7510573at2"/>
<dbReference type="NCBIfam" id="TIGR00426">
    <property type="entry name" value="competence protein ComEA helix-hairpin-helix repeat region"/>
    <property type="match status" value="1"/>
</dbReference>
<dbReference type="Proteomes" id="UP000198500">
    <property type="component" value="Unassembled WGS sequence"/>
</dbReference>